<accession>A0A060BZB2</accession>
<feature type="non-terminal residue" evidence="6">
    <location>
        <position position="160"/>
    </location>
</feature>
<evidence type="ECO:0000313" key="6">
    <source>
        <dbReference type="EMBL" id="AIA88007.1"/>
    </source>
</evidence>
<dbReference type="SUPFAM" id="SSF53756">
    <property type="entry name" value="UDP-Glycosyltransferase/glycogen phosphorylase"/>
    <property type="match status" value="1"/>
</dbReference>
<name>A0A060BZB2_9PLAN</name>
<dbReference type="InterPro" id="IPR013534">
    <property type="entry name" value="Starch_synth_cat_dom"/>
</dbReference>
<evidence type="ECO:0000256" key="1">
    <source>
        <dbReference type="ARBA" id="ARBA00001478"/>
    </source>
</evidence>
<dbReference type="GO" id="GO:0009011">
    <property type="term" value="F:alpha-1,4-glucan glucosyltransferase (ADP-glucose donor) activity"/>
    <property type="evidence" value="ECO:0007669"/>
    <property type="project" value="UniProtKB-EC"/>
</dbReference>
<dbReference type="Pfam" id="PF08323">
    <property type="entry name" value="Glyco_transf_5"/>
    <property type="match status" value="1"/>
</dbReference>
<dbReference type="PANTHER" id="PTHR45825:SF11">
    <property type="entry name" value="ALPHA AMYLASE DOMAIN-CONTAINING PROTEIN"/>
    <property type="match status" value="1"/>
</dbReference>
<protein>
    <recommendedName>
        <fullName evidence="2">starch synthase</fullName>
        <ecNumber evidence="2">2.4.1.21</ecNumber>
    </recommendedName>
</protein>
<proteinExistence type="predicted"/>
<evidence type="ECO:0000259" key="5">
    <source>
        <dbReference type="Pfam" id="PF08323"/>
    </source>
</evidence>
<dbReference type="Gene3D" id="3.40.50.2000">
    <property type="entry name" value="Glycogen Phosphorylase B"/>
    <property type="match status" value="1"/>
</dbReference>
<reference evidence="6" key="1">
    <citation type="journal article" date="2013" name="Environ. Microbiol.">
        <title>Seasonally variable intestinal metagenomes of the red palm weevil (Rhynchophorus ferrugineus).</title>
        <authorList>
            <person name="Jia S."/>
            <person name="Zhang X."/>
            <person name="Zhang G."/>
            <person name="Yin A."/>
            <person name="Zhang S."/>
            <person name="Li F."/>
            <person name="Wang L."/>
            <person name="Zhao D."/>
            <person name="Yun Q."/>
            <person name="Tala"/>
            <person name="Wang J."/>
            <person name="Sun G."/>
            <person name="Baabdullah M."/>
            <person name="Yu X."/>
            <person name="Hu S."/>
            <person name="Al-Mssallem I.S."/>
            <person name="Yu J."/>
        </authorList>
    </citation>
    <scope>NUCLEOTIDE SEQUENCE</scope>
</reference>
<evidence type="ECO:0000256" key="4">
    <source>
        <dbReference type="ARBA" id="ARBA00022679"/>
    </source>
</evidence>
<evidence type="ECO:0000256" key="3">
    <source>
        <dbReference type="ARBA" id="ARBA00022676"/>
    </source>
</evidence>
<dbReference type="AlphaFoldDB" id="A0A060BZB2"/>
<sequence>GHEVALVMPCYRQFISPEQRGEIIGEVRVDFPSTTIDGTIFETRAPGSNVRVLLIDCPSFFDRKGLYVEGGSDYADNAERFLFFSRAAVEIANTLFIPDVIHANDWQTGLVPTLVQQSREQGGPLRNAGTVMTVHNMAFQGRFPSWQMMNTGVHPRYFNW</sequence>
<comment type="catalytic activity">
    <reaction evidence="1">
        <text>[(1-&gt;4)-alpha-D-glucosyl](n) + ADP-alpha-D-glucose = [(1-&gt;4)-alpha-D-glucosyl](n+1) + ADP + H(+)</text>
        <dbReference type="Rhea" id="RHEA:18189"/>
        <dbReference type="Rhea" id="RHEA-COMP:9584"/>
        <dbReference type="Rhea" id="RHEA-COMP:9587"/>
        <dbReference type="ChEBI" id="CHEBI:15378"/>
        <dbReference type="ChEBI" id="CHEBI:15444"/>
        <dbReference type="ChEBI" id="CHEBI:57498"/>
        <dbReference type="ChEBI" id="CHEBI:456216"/>
        <dbReference type="EC" id="2.4.1.21"/>
    </reaction>
</comment>
<evidence type="ECO:0000256" key="2">
    <source>
        <dbReference type="ARBA" id="ARBA00012588"/>
    </source>
</evidence>
<feature type="domain" description="Starch synthase catalytic" evidence="5">
    <location>
        <begin position="1"/>
        <end position="158"/>
    </location>
</feature>
<keyword evidence="3" id="KW-0328">Glycosyltransferase</keyword>
<dbReference type="EMBL" id="KF120729">
    <property type="protein sequence ID" value="AIA88007.1"/>
    <property type="molecule type" value="Genomic_DNA"/>
</dbReference>
<dbReference type="EC" id="2.4.1.21" evidence="2"/>
<keyword evidence="4" id="KW-0808">Transferase</keyword>
<feature type="non-terminal residue" evidence="6">
    <location>
        <position position="1"/>
    </location>
</feature>
<organism evidence="6">
    <name type="scientific">uncultured Planctomyces sp</name>
    <dbReference type="NCBI Taxonomy" id="179110"/>
    <lineage>
        <taxon>Bacteria</taxon>
        <taxon>Pseudomonadati</taxon>
        <taxon>Planctomycetota</taxon>
        <taxon>Planctomycetia</taxon>
        <taxon>Planctomycetales</taxon>
        <taxon>Planctomycetaceae</taxon>
        <taxon>Planctomyces</taxon>
        <taxon>environmental samples</taxon>
    </lineage>
</organism>
<dbReference type="PANTHER" id="PTHR45825">
    <property type="entry name" value="GRANULE-BOUND STARCH SYNTHASE 1, CHLOROPLASTIC/AMYLOPLASTIC"/>
    <property type="match status" value="1"/>
</dbReference>